<evidence type="ECO:0000313" key="14">
    <source>
        <dbReference type="EMBL" id="KAL1535415.1"/>
    </source>
</evidence>
<evidence type="ECO:0000256" key="8">
    <source>
        <dbReference type="ARBA" id="ARBA00023002"/>
    </source>
</evidence>
<keyword evidence="15" id="KW-1185">Reference proteome</keyword>
<dbReference type="InterPro" id="IPR001128">
    <property type="entry name" value="Cyt_P450"/>
</dbReference>
<dbReference type="GO" id="GO:0046872">
    <property type="term" value="F:metal ion binding"/>
    <property type="evidence" value="ECO:0007669"/>
    <property type="project" value="UniProtKB-KW"/>
</dbReference>
<dbReference type="InterPro" id="IPR036396">
    <property type="entry name" value="Cyt_P450_sf"/>
</dbReference>
<dbReference type="AlphaFoldDB" id="A0ABD1FVA0"/>
<evidence type="ECO:0000256" key="7">
    <source>
        <dbReference type="ARBA" id="ARBA00022989"/>
    </source>
</evidence>
<comment type="subcellular location">
    <subcellularLocation>
        <location evidence="2">Membrane</location>
        <topology evidence="2">Single-pass membrane protein</topology>
    </subcellularLocation>
</comment>
<dbReference type="PRINTS" id="PR00385">
    <property type="entry name" value="P450"/>
</dbReference>
<sequence length="498" mass="56488">MILLLSITLPIILIFYILHKTKPRAVTTLPPGPPPLPLIGNFHQLGRAAEPHIYLHHLSKKYGPIIHMKLASRPLLVISSAKLAKQVLKIQDLAFCSRPNYLGQQKLSYNSSDVAFTPYNEDWKEVRKMTHIHLFSNKRVQSYRPIREEEVSRMITVISSSTSEEVNLNEVVLATGIHILCRITFGKRLYEEGWSDTKRFLQFLKGFDALTTSFFVSDYFPAFGLVDKISGRLKRAELIFKGMDSFYQERIDEHLESRRLGKIEEVEDMVAVLMKLKNDDESSSSGFTLENIKALLMNMIVASAETTPAAVVWTMTALIKAPKVMEKLQNEIRSLIGKRGKVDEDDLPKLPYLKAVINESLRLYPPVPLLIPRESMDTSILDGYEIRPKTMVYVNAYAVGRDPECWENPDEFIPERFLNSGIDSRGQDFGLIPFGSGRRMCPGMSMGYLTTELLVANLVYSFDWELPKGILAQDVDTDPTKGLAVFKKNALILVPKKF</sequence>
<evidence type="ECO:0000256" key="12">
    <source>
        <dbReference type="PIRSR" id="PIRSR602401-1"/>
    </source>
</evidence>
<dbReference type="PRINTS" id="PR00463">
    <property type="entry name" value="EP450I"/>
</dbReference>
<dbReference type="EMBL" id="JBEAFC010000011">
    <property type="protein sequence ID" value="KAL1535415.1"/>
    <property type="molecule type" value="Genomic_DNA"/>
</dbReference>
<comment type="caution">
    <text evidence="14">The sequence shown here is derived from an EMBL/GenBank/DDBJ whole genome shotgun (WGS) entry which is preliminary data.</text>
</comment>
<gene>
    <name evidence="14" type="ORF">AAHA92_28193</name>
</gene>
<evidence type="ECO:0000256" key="1">
    <source>
        <dbReference type="ARBA" id="ARBA00001971"/>
    </source>
</evidence>
<evidence type="ECO:0000256" key="13">
    <source>
        <dbReference type="RuleBase" id="RU000461"/>
    </source>
</evidence>
<dbReference type="GO" id="GO:0016020">
    <property type="term" value="C:membrane"/>
    <property type="evidence" value="ECO:0007669"/>
    <property type="project" value="UniProtKB-SubCell"/>
</dbReference>
<evidence type="ECO:0000256" key="2">
    <source>
        <dbReference type="ARBA" id="ARBA00004167"/>
    </source>
</evidence>
<dbReference type="CDD" id="cd11072">
    <property type="entry name" value="CYP71-like"/>
    <property type="match status" value="1"/>
</dbReference>
<accession>A0ABD1FVA0</accession>
<organism evidence="14 15">
    <name type="scientific">Salvia divinorum</name>
    <name type="common">Maria pastora</name>
    <name type="synonym">Diviner's sage</name>
    <dbReference type="NCBI Taxonomy" id="28513"/>
    <lineage>
        <taxon>Eukaryota</taxon>
        <taxon>Viridiplantae</taxon>
        <taxon>Streptophyta</taxon>
        <taxon>Embryophyta</taxon>
        <taxon>Tracheophyta</taxon>
        <taxon>Spermatophyta</taxon>
        <taxon>Magnoliopsida</taxon>
        <taxon>eudicotyledons</taxon>
        <taxon>Gunneridae</taxon>
        <taxon>Pentapetalae</taxon>
        <taxon>asterids</taxon>
        <taxon>lamiids</taxon>
        <taxon>Lamiales</taxon>
        <taxon>Lamiaceae</taxon>
        <taxon>Nepetoideae</taxon>
        <taxon>Mentheae</taxon>
        <taxon>Salviinae</taxon>
        <taxon>Salvia</taxon>
        <taxon>Salvia subgen. Calosphace</taxon>
    </lineage>
</organism>
<keyword evidence="11" id="KW-0472">Membrane</keyword>
<dbReference type="Pfam" id="PF00067">
    <property type="entry name" value="p450"/>
    <property type="match status" value="1"/>
</dbReference>
<dbReference type="InterPro" id="IPR002401">
    <property type="entry name" value="Cyt_P450_E_grp-I"/>
</dbReference>
<comment type="cofactor">
    <cofactor evidence="1 12">
        <name>heme</name>
        <dbReference type="ChEBI" id="CHEBI:30413"/>
    </cofactor>
</comment>
<evidence type="ECO:0000256" key="4">
    <source>
        <dbReference type="ARBA" id="ARBA00022617"/>
    </source>
</evidence>
<dbReference type="PANTHER" id="PTHR47955:SF22">
    <property type="entry name" value="CYTOCHROME P450 83B1-LIKE"/>
    <property type="match status" value="1"/>
</dbReference>
<comment type="similarity">
    <text evidence="3 13">Belongs to the cytochrome P450 family.</text>
</comment>
<dbReference type="PROSITE" id="PS00086">
    <property type="entry name" value="CYTOCHROME_P450"/>
    <property type="match status" value="1"/>
</dbReference>
<dbReference type="GO" id="GO:0016114">
    <property type="term" value="P:terpenoid biosynthetic process"/>
    <property type="evidence" value="ECO:0007669"/>
    <property type="project" value="UniProtKB-ARBA"/>
</dbReference>
<dbReference type="Proteomes" id="UP001567538">
    <property type="component" value="Unassembled WGS sequence"/>
</dbReference>
<keyword evidence="7" id="KW-1133">Transmembrane helix</keyword>
<keyword evidence="10 13" id="KW-0503">Monooxygenase</keyword>
<dbReference type="InterPro" id="IPR017972">
    <property type="entry name" value="Cyt_P450_CS"/>
</dbReference>
<dbReference type="FunFam" id="1.10.630.10:FF:000011">
    <property type="entry name" value="Cytochrome P450 83B1"/>
    <property type="match status" value="1"/>
</dbReference>
<evidence type="ECO:0000313" key="15">
    <source>
        <dbReference type="Proteomes" id="UP001567538"/>
    </source>
</evidence>
<keyword evidence="5" id="KW-0812">Transmembrane</keyword>
<keyword evidence="8 13" id="KW-0560">Oxidoreductase</keyword>
<evidence type="ECO:0000256" key="10">
    <source>
        <dbReference type="ARBA" id="ARBA00023033"/>
    </source>
</evidence>
<evidence type="ECO:0000256" key="3">
    <source>
        <dbReference type="ARBA" id="ARBA00010617"/>
    </source>
</evidence>
<keyword evidence="4 12" id="KW-0349">Heme</keyword>
<evidence type="ECO:0000256" key="9">
    <source>
        <dbReference type="ARBA" id="ARBA00023004"/>
    </source>
</evidence>
<evidence type="ECO:0000256" key="5">
    <source>
        <dbReference type="ARBA" id="ARBA00022692"/>
    </source>
</evidence>
<reference evidence="14 15" key="1">
    <citation type="submission" date="2024-06" db="EMBL/GenBank/DDBJ databases">
        <title>A chromosome level genome sequence of Diviner's sage (Salvia divinorum).</title>
        <authorList>
            <person name="Ford S.A."/>
            <person name="Ro D.-K."/>
            <person name="Ness R.W."/>
            <person name="Phillips M.A."/>
        </authorList>
    </citation>
    <scope>NUCLEOTIDE SEQUENCE [LARGE SCALE GENOMIC DNA]</scope>
    <source>
        <strain evidence="14">SAF-2024a</strain>
        <tissue evidence="14">Leaf</tissue>
    </source>
</reference>
<dbReference type="Gene3D" id="1.10.630.10">
    <property type="entry name" value="Cytochrome P450"/>
    <property type="match status" value="1"/>
</dbReference>
<dbReference type="GO" id="GO:0016712">
    <property type="term" value="F:oxidoreductase activity, acting on paired donors, with incorporation or reduction of molecular oxygen, reduced flavin or flavoprotein as one donor, and incorporation of one atom of oxygen"/>
    <property type="evidence" value="ECO:0007669"/>
    <property type="project" value="UniProtKB-ARBA"/>
</dbReference>
<evidence type="ECO:0000256" key="11">
    <source>
        <dbReference type="ARBA" id="ARBA00023136"/>
    </source>
</evidence>
<proteinExistence type="inferred from homology"/>
<protein>
    <submittedName>
        <fullName evidence="14">6,7,8-trihydroxycoumarin synthase-like</fullName>
    </submittedName>
</protein>
<name>A0ABD1FVA0_SALDI</name>
<evidence type="ECO:0000256" key="6">
    <source>
        <dbReference type="ARBA" id="ARBA00022723"/>
    </source>
</evidence>
<dbReference type="SUPFAM" id="SSF48264">
    <property type="entry name" value="Cytochrome P450"/>
    <property type="match status" value="1"/>
</dbReference>
<feature type="binding site" description="axial binding residue" evidence="12">
    <location>
        <position position="441"/>
    </location>
    <ligand>
        <name>heme</name>
        <dbReference type="ChEBI" id="CHEBI:30413"/>
    </ligand>
    <ligandPart>
        <name>Fe</name>
        <dbReference type="ChEBI" id="CHEBI:18248"/>
    </ligandPart>
</feature>
<keyword evidence="9 12" id="KW-0408">Iron</keyword>
<keyword evidence="6 12" id="KW-0479">Metal-binding</keyword>
<dbReference type="PANTHER" id="PTHR47955">
    <property type="entry name" value="CYTOCHROME P450 FAMILY 71 PROTEIN"/>
    <property type="match status" value="1"/>
</dbReference>